<reference evidence="1" key="1">
    <citation type="journal article" date="2015" name="Nature">
        <title>Complex archaea that bridge the gap between prokaryotes and eukaryotes.</title>
        <authorList>
            <person name="Spang A."/>
            <person name="Saw J.H."/>
            <person name="Jorgensen S.L."/>
            <person name="Zaremba-Niedzwiedzka K."/>
            <person name="Martijn J."/>
            <person name="Lind A.E."/>
            <person name="van Eijk R."/>
            <person name="Schleper C."/>
            <person name="Guy L."/>
            <person name="Ettema T.J."/>
        </authorList>
    </citation>
    <scope>NUCLEOTIDE SEQUENCE</scope>
</reference>
<dbReference type="EMBL" id="LAZR01011405">
    <property type="protein sequence ID" value="KKM61875.1"/>
    <property type="molecule type" value="Genomic_DNA"/>
</dbReference>
<organism evidence="1">
    <name type="scientific">marine sediment metagenome</name>
    <dbReference type="NCBI Taxonomy" id="412755"/>
    <lineage>
        <taxon>unclassified sequences</taxon>
        <taxon>metagenomes</taxon>
        <taxon>ecological metagenomes</taxon>
    </lineage>
</organism>
<evidence type="ECO:0000313" key="1">
    <source>
        <dbReference type="EMBL" id="KKM61875.1"/>
    </source>
</evidence>
<gene>
    <name evidence="1" type="ORF">LCGC14_1527440</name>
</gene>
<dbReference type="AlphaFoldDB" id="A0A0F9LCG1"/>
<accession>A0A0F9LCG1</accession>
<proteinExistence type="predicted"/>
<name>A0A0F9LCG1_9ZZZZ</name>
<sequence length="69" mass="8242">MKKIKTKIIRIYTAHGHQGETYEPDRDIPYMFDVYEDDNGKQWEVNIGMAHDVEDKDFENKWIDEVHTG</sequence>
<protein>
    <submittedName>
        <fullName evidence="1">Uncharacterized protein</fullName>
    </submittedName>
</protein>
<comment type="caution">
    <text evidence="1">The sequence shown here is derived from an EMBL/GenBank/DDBJ whole genome shotgun (WGS) entry which is preliminary data.</text>
</comment>